<sequence length="83" mass="9074">MQSTLSRESTLDEHVADLLGRLAPHVDEIRALSGEHVVTFACVIYADSEEDYAQQVIVSGEQVDLISAMGANFWADVYFVAGD</sequence>
<organism evidence="1">
    <name type="scientific">uncultured Rubrobacteraceae bacterium</name>
    <dbReference type="NCBI Taxonomy" id="349277"/>
    <lineage>
        <taxon>Bacteria</taxon>
        <taxon>Bacillati</taxon>
        <taxon>Actinomycetota</taxon>
        <taxon>Rubrobacteria</taxon>
        <taxon>Rubrobacterales</taxon>
        <taxon>Rubrobacteraceae</taxon>
        <taxon>environmental samples</taxon>
    </lineage>
</organism>
<dbReference type="EMBL" id="CADCVM010000555">
    <property type="protein sequence ID" value="CAA9539324.1"/>
    <property type="molecule type" value="Genomic_DNA"/>
</dbReference>
<dbReference type="AlphaFoldDB" id="A0A6J4U5P8"/>
<accession>A0A6J4U5P8</accession>
<gene>
    <name evidence="1" type="ORF">AVDCRST_MAG05-5226</name>
</gene>
<proteinExistence type="predicted"/>
<reference evidence="1" key="1">
    <citation type="submission" date="2020-02" db="EMBL/GenBank/DDBJ databases">
        <authorList>
            <person name="Meier V. D."/>
        </authorList>
    </citation>
    <scope>NUCLEOTIDE SEQUENCE</scope>
    <source>
        <strain evidence="1">AVDCRST_MAG05</strain>
    </source>
</reference>
<name>A0A6J4U5P8_9ACTN</name>
<dbReference type="Pfam" id="PF14106">
    <property type="entry name" value="DUF4279"/>
    <property type="match status" value="1"/>
</dbReference>
<evidence type="ECO:0000313" key="1">
    <source>
        <dbReference type="EMBL" id="CAA9539324.1"/>
    </source>
</evidence>
<dbReference type="InterPro" id="IPR025459">
    <property type="entry name" value="DUF4279"/>
</dbReference>
<protein>
    <recommendedName>
        <fullName evidence="2">DUF4279 domain-containing protein</fullName>
    </recommendedName>
</protein>
<evidence type="ECO:0008006" key="2">
    <source>
        <dbReference type="Google" id="ProtNLM"/>
    </source>
</evidence>